<evidence type="ECO:0000313" key="2">
    <source>
        <dbReference type="Proteomes" id="UP001057402"/>
    </source>
</evidence>
<reference evidence="2" key="1">
    <citation type="journal article" date="2023" name="Front. Plant Sci.">
        <title>Chromosomal-level genome assembly of Melastoma candidum provides insights into trichome evolution.</title>
        <authorList>
            <person name="Zhong Y."/>
            <person name="Wu W."/>
            <person name="Sun C."/>
            <person name="Zou P."/>
            <person name="Liu Y."/>
            <person name="Dai S."/>
            <person name="Zhou R."/>
        </authorList>
    </citation>
    <scope>NUCLEOTIDE SEQUENCE [LARGE SCALE GENOMIC DNA]</scope>
</reference>
<sequence length="248" mass="27788">MMFSERPRCKTFERNCTVKANHFFLEASERDLHHYCIYLEDVKKNHWVISQLANTHGRSHWAKRMLVYDEEEKSLNTASPLPLKIKGFIVMLSDKDDRSTLLLEDPSSQKSRAASREGDPVAVHIPLSTYNKTALASISRATDAQATESHRPCAPVPRVEWRTTSALLFSRRRGSKGNHSSSRNPQSTPADEDGGLYDQALVGCHAGEQGREQDPSQPAAADLDHTGEFSTLRVLLERGKVGYDQGKK</sequence>
<keyword evidence="2" id="KW-1185">Reference proteome</keyword>
<dbReference type="Proteomes" id="UP001057402">
    <property type="component" value="Chromosome 3"/>
</dbReference>
<gene>
    <name evidence="1" type="ORF">MLD38_006098</name>
</gene>
<protein>
    <submittedName>
        <fullName evidence="1">Uncharacterized protein</fullName>
    </submittedName>
</protein>
<organism evidence="1 2">
    <name type="scientific">Melastoma candidum</name>
    <dbReference type="NCBI Taxonomy" id="119954"/>
    <lineage>
        <taxon>Eukaryota</taxon>
        <taxon>Viridiplantae</taxon>
        <taxon>Streptophyta</taxon>
        <taxon>Embryophyta</taxon>
        <taxon>Tracheophyta</taxon>
        <taxon>Spermatophyta</taxon>
        <taxon>Magnoliopsida</taxon>
        <taxon>eudicotyledons</taxon>
        <taxon>Gunneridae</taxon>
        <taxon>Pentapetalae</taxon>
        <taxon>rosids</taxon>
        <taxon>malvids</taxon>
        <taxon>Myrtales</taxon>
        <taxon>Melastomataceae</taxon>
        <taxon>Melastomatoideae</taxon>
        <taxon>Melastomateae</taxon>
        <taxon>Melastoma</taxon>
    </lineage>
</organism>
<comment type="caution">
    <text evidence="1">The sequence shown here is derived from an EMBL/GenBank/DDBJ whole genome shotgun (WGS) entry which is preliminary data.</text>
</comment>
<name>A0ACB9RN32_9MYRT</name>
<evidence type="ECO:0000313" key="1">
    <source>
        <dbReference type="EMBL" id="KAI4379853.1"/>
    </source>
</evidence>
<dbReference type="EMBL" id="CM042882">
    <property type="protein sequence ID" value="KAI4379853.1"/>
    <property type="molecule type" value="Genomic_DNA"/>
</dbReference>
<proteinExistence type="predicted"/>
<accession>A0ACB9RN32</accession>